<evidence type="ECO:0000313" key="2">
    <source>
        <dbReference type="Proteomes" id="UP001592528"/>
    </source>
</evidence>
<protein>
    <submittedName>
        <fullName evidence="1">Uncharacterized protein</fullName>
    </submittedName>
</protein>
<dbReference type="Proteomes" id="UP001592528">
    <property type="component" value="Unassembled WGS sequence"/>
</dbReference>
<keyword evidence="2" id="KW-1185">Reference proteome</keyword>
<name>A0ABV6UWB4_9ACTN</name>
<reference evidence="1 2" key="1">
    <citation type="submission" date="2024-09" db="EMBL/GenBank/DDBJ databases">
        <authorList>
            <person name="Lee S.D."/>
        </authorList>
    </citation>
    <scope>NUCLEOTIDE SEQUENCE [LARGE SCALE GENOMIC DNA]</scope>
    <source>
        <strain evidence="1 2">N1-5</strain>
    </source>
</reference>
<accession>A0ABV6UWB4</accession>
<evidence type="ECO:0000313" key="1">
    <source>
        <dbReference type="EMBL" id="MFC1405767.1"/>
    </source>
</evidence>
<organism evidence="1 2">
    <name type="scientific">Streptacidiphilus cavernicola</name>
    <dbReference type="NCBI Taxonomy" id="3342716"/>
    <lineage>
        <taxon>Bacteria</taxon>
        <taxon>Bacillati</taxon>
        <taxon>Actinomycetota</taxon>
        <taxon>Actinomycetes</taxon>
        <taxon>Kitasatosporales</taxon>
        <taxon>Streptomycetaceae</taxon>
        <taxon>Streptacidiphilus</taxon>
    </lineage>
</organism>
<dbReference type="RefSeq" id="WP_030263571.1">
    <property type="nucleotide sequence ID" value="NZ_JBHEZZ010000023.1"/>
</dbReference>
<comment type="caution">
    <text evidence="1">The sequence shown here is derived from an EMBL/GenBank/DDBJ whole genome shotgun (WGS) entry which is preliminary data.</text>
</comment>
<gene>
    <name evidence="1" type="ORF">ACEZDJ_31205</name>
</gene>
<sequence>MTTVISCTCRPPFVHGPGFLAADFLYRSAVCADRTQGGKKLRRREADGLPMLLLIRLVTKLRGDAPVALDFDDELVADDSDTDLRATLTWLHDTRFIALNGMAGRIARLWLSPAVGCMGGTDPRIAAARHSFPYMTIAEDGMAAPQPVTVHEYSPQLWQSVYEQNQESFDSTRFLDYQCPEHGINQ</sequence>
<proteinExistence type="predicted"/>
<dbReference type="EMBL" id="JBHEZZ010000023">
    <property type="protein sequence ID" value="MFC1405767.1"/>
    <property type="molecule type" value="Genomic_DNA"/>
</dbReference>